<dbReference type="EMBL" id="PJQY01003817">
    <property type="protein sequence ID" value="PQM34360.1"/>
    <property type="molecule type" value="Genomic_DNA"/>
</dbReference>
<accession>A0A314UAN5</accession>
<organism evidence="1 2">
    <name type="scientific">Prunus yedoensis var. nudiflora</name>
    <dbReference type="NCBI Taxonomy" id="2094558"/>
    <lineage>
        <taxon>Eukaryota</taxon>
        <taxon>Viridiplantae</taxon>
        <taxon>Streptophyta</taxon>
        <taxon>Embryophyta</taxon>
        <taxon>Tracheophyta</taxon>
        <taxon>Spermatophyta</taxon>
        <taxon>Magnoliopsida</taxon>
        <taxon>eudicotyledons</taxon>
        <taxon>Gunneridae</taxon>
        <taxon>Pentapetalae</taxon>
        <taxon>rosids</taxon>
        <taxon>fabids</taxon>
        <taxon>Rosales</taxon>
        <taxon>Rosaceae</taxon>
        <taxon>Amygdaloideae</taxon>
        <taxon>Amygdaleae</taxon>
        <taxon>Prunus</taxon>
    </lineage>
</organism>
<evidence type="ECO:0000313" key="2">
    <source>
        <dbReference type="Proteomes" id="UP000250321"/>
    </source>
</evidence>
<name>A0A314UAN5_PRUYE</name>
<dbReference type="Proteomes" id="UP000250321">
    <property type="component" value="Unassembled WGS sequence"/>
</dbReference>
<keyword evidence="2" id="KW-1185">Reference proteome</keyword>
<dbReference type="GO" id="GO:0003677">
    <property type="term" value="F:DNA binding"/>
    <property type="evidence" value="ECO:0007669"/>
    <property type="project" value="UniProtKB-KW"/>
</dbReference>
<reference evidence="1 2" key="1">
    <citation type="submission" date="2018-02" db="EMBL/GenBank/DDBJ databases">
        <title>Draft genome of wild Prunus yedoensis var. nudiflora.</title>
        <authorList>
            <person name="Baek S."/>
            <person name="Kim J.-H."/>
            <person name="Choi K."/>
            <person name="Kim G.-B."/>
            <person name="Cho A."/>
            <person name="Jang H."/>
            <person name="Shin C.-H."/>
            <person name="Yu H.-J."/>
            <person name="Mun J.-H."/>
        </authorList>
    </citation>
    <scope>NUCLEOTIDE SEQUENCE [LARGE SCALE GENOMIC DNA]</scope>
    <source>
        <strain evidence="2">cv. Jeju island</strain>
        <tissue evidence="1">Leaf</tissue>
    </source>
</reference>
<protein>
    <submittedName>
        <fullName evidence="1">Homeobox-leucine zipper protein HDG7</fullName>
    </submittedName>
</protein>
<proteinExistence type="predicted"/>
<evidence type="ECO:0000313" key="1">
    <source>
        <dbReference type="EMBL" id="PQM34360.1"/>
    </source>
</evidence>
<keyword evidence="1" id="KW-0371">Homeobox</keyword>
<dbReference type="AlphaFoldDB" id="A0A314UAN5"/>
<gene>
    <name evidence="1" type="ORF">Pyn_07517</name>
</gene>
<keyword evidence="1" id="KW-0238">DNA-binding</keyword>
<comment type="caution">
    <text evidence="1">The sequence shown here is derived from an EMBL/GenBank/DDBJ whole genome shotgun (WGS) entry which is preliminary data.</text>
</comment>
<sequence>MSFGGLISGGSGNSGGGGARVVADIAPHTPYMSSGAIAQPHFLTSPVPNSMRSSSALSLSIKNMDGHSELGLIAENFDPGIIGRMRDDEYESRSGSDNLKAHQVMIKRPGTSDAPGKRSIIGIPQAKFKNLKISSKNVLILMKSRGLS</sequence>